<dbReference type="InterPro" id="IPR016142">
    <property type="entry name" value="Citrate_synth-like_lrg_a-sub"/>
</dbReference>
<name>B8LZN3_TALSN</name>
<dbReference type="InParanoid" id="B8LZN3"/>
<sequence>MAIKPVKIAQDCLLVLDSRTAQSYQIPIKDNAILGSDIGNIVGLADPDFEEEEGEVNSHTNGNSNGHVKSTANGTAVRRKQRGLSVLDPGLENIAIMKSSITFIDGQRGIIKFRDMMIEDLFRDYVYEDVMHLLIWDEIPTEAKKQDTRIIMGSAGVPTEAVRKVIESFPREAESYHMILAGMAAFASGDTIIATARHQQKPVFHGNLSQADPALLRTIQYMATTTALVYCHKHNLEFTNPDPSQSLVENLVMMMGFHDKEYEGKPKPDARIVECLNKLWILYADFEMTASTAAVLQAGSALSDPVSCAISGIVAGHGPLHGGAIELAYESFGKIGSPENVKPYIAAVKAQKARLFGYGHRVLKNRDPRGALMKEIMGGKLAEDFARNPMLQIALTMDRVAREDPYFIERNLHVNVDLYGSFPYIALGFHKDAITAVTILSRFAGPLAHWRESLTQPIKLWRPRQVYESNVQIPM</sequence>
<organism evidence="5 6">
    <name type="scientific">Talaromyces stipitatus (strain ATCC 10500 / CBS 375.48 / QM 6759 / NRRL 1006)</name>
    <name type="common">Penicillium stipitatum</name>
    <dbReference type="NCBI Taxonomy" id="441959"/>
    <lineage>
        <taxon>Eukaryota</taxon>
        <taxon>Fungi</taxon>
        <taxon>Dikarya</taxon>
        <taxon>Ascomycota</taxon>
        <taxon>Pezizomycotina</taxon>
        <taxon>Eurotiomycetes</taxon>
        <taxon>Eurotiomycetidae</taxon>
        <taxon>Eurotiales</taxon>
        <taxon>Trichocomaceae</taxon>
        <taxon>Talaromyces</taxon>
        <taxon>Talaromyces sect. Talaromyces</taxon>
    </lineage>
</organism>
<proteinExistence type="inferred from homology"/>
<evidence type="ECO:0000256" key="1">
    <source>
        <dbReference type="ARBA" id="ARBA00010566"/>
    </source>
</evidence>
<dbReference type="STRING" id="441959.B8LZN3"/>
<dbReference type="PhylomeDB" id="B8LZN3"/>
<evidence type="ECO:0000256" key="2">
    <source>
        <dbReference type="ARBA" id="ARBA00022679"/>
    </source>
</evidence>
<keyword evidence="6" id="KW-1185">Reference proteome</keyword>
<feature type="compositionally biased region" description="Polar residues" evidence="4">
    <location>
        <begin position="57"/>
        <end position="74"/>
    </location>
</feature>
<reference evidence="6" key="1">
    <citation type="journal article" date="2015" name="Genome Announc.">
        <title>Genome sequence of the AIDS-associated pathogen Penicillium marneffei (ATCC18224) and its near taxonomic relative Talaromyces stipitatus (ATCC10500).</title>
        <authorList>
            <person name="Nierman W.C."/>
            <person name="Fedorova-Abrams N.D."/>
            <person name="Andrianopoulos A."/>
        </authorList>
    </citation>
    <scope>NUCLEOTIDE SEQUENCE [LARGE SCALE GENOMIC DNA]</scope>
    <source>
        <strain evidence="6">ATCC 10500 / CBS 375.48 / QM 6759 / NRRL 1006</strain>
    </source>
</reference>
<feature type="region of interest" description="Disordered" evidence="4">
    <location>
        <begin position="50"/>
        <end position="77"/>
    </location>
</feature>
<keyword evidence="2 3" id="KW-0808">Transferase</keyword>
<evidence type="ECO:0000256" key="4">
    <source>
        <dbReference type="SAM" id="MobiDB-lite"/>
    </source>
</evidence>
<dbReference type="GeneID" id="8109486"/>
<accession>B8LZN3</accession>
<dbReference type="InterPro" id="IPR019810">
    <property type="entry name" value="Citrate_synthase_AS"/>
</dbReference>
<dbReference type="RefSeq" id="XP_002479419.1">
    <property type="nucleotide sequence ID" value="XM_002479374.1"/>
</dbReference>
<dbReference type="OMA" id="SGVMAHW"/>
<dbReference type="InterPro" id="IPR002020">
    <property type="entry name" value="Citrate_synthase"/>
</dbReference>
<evidence type="ECO:0000313" key="6">
    <source>
        <dbReference type="Proteomes" id="UP000001745"/>
    </source>
</evidence>
<dbReference type="PANTHER" id="PTHR42871:SF1">
    <property type="entry name" value="CITRATE SYNTHASE"/>
    <property type="match status" value="1"/>
</dbReference>
<dbReference type="InterPro" id="IPR016143">
    <property type="entry name" value="Citrate_synth-like_sm_a-sub"/>
</dbReference>
<dbReference type="AlphaFoldDB" id="B8LZN3"/>
<protein>
    <recommendedName>
        <fullName evidence="3">Citrate synthase</fullName>
    </recommendedName>
</protein>
<evidence type="ECO:0000313" key="5">
    <source>
        <dbReference type="EMBL" id="EED22456.1"/>
    </source>
</evidence>
<dbReference type="HOGENOM" id="CLU_025068_0_0_1"/>
<dbReference type="VEuPathDB" id="FungiDB:TSTA_097050"/>
<dbReference type="PROSITE" id="PS00480">
    <property type="entry name" value="CITRATE_SYNTHASE"/>
    <property type="match status" value="1"/>
</dbReference>
<dbReference type="PANTHER" id="PTHR42871">
    <property type="entry name" value="CITRATE SYNTHASE"/>
    <property type="match status" value="1"/>
</dbReference>
<dbReference type="Pfam" id="PF00285">
    <property type="entry name" value="Citrate_synt"/>
    <property type="match status" value="1"/>
</dbReference>
<dbReference type="Gene3D" id="1.10.230.10">
    <property type="entry name" value="Cytochrome P450-Terp, domain 2"/>
    <property type="match status" value="1"/>
</dbReference>
<dbReference type="Proteomes" id="UP000001745">
    <property type="component" value="Unassembled WGS sequence"/>
</dbReference>
<comment type="similarity">
    <text evidence="1 3">Belongs to the citrate synthase family.</text>
</comment>
<dbReference type="Gene3D" id="1.10.580.10">
    <property type="entry name" value="Citrate Synthase, domain 1"/>
    <property type="match status" value="1"/>
</dbReference>
<dbReference type="InterPro" id="IPR036969">
    <property type="entry name" value="Citrate_synthase_sf"/>
</dbReference>
<gene>
    <name evidence="5" type="ORF">TSTA_097050</name>
</gene>
<dbReference type="GO" id="GO:0046912">
    <property type="term" value="F:acyltransferase activity, acyl groups converted into alkyl on transfer"/>
    <property type="evidence" value="ECO:0007669"/>
    <property type="project" value="InterPro"/>
</dbReference>
<dbReference type="OrthoDB" id="435022at2759"/>
<dbReference type="eggNOG" id="KOG2617">
    <property type="taxonomic scope" value="Eukaryota"/>
</dbReference>
<dbReference type="EMBL" id="EQ962653">
    <property type="protein sequence ID" value="EED22456.1"/>
    <property type="molecule type" value="Genomic_DNA"/>
</dbReference>
<dbReference type="PRINTS" id="PR00143">
    <property type="entry name" value="CITRTSNTHASE"/>
</dbReference>
<dbReference type="SUPFAM" id="SSF48256">
    <property type="entry name" value="Citrate synthase"/>
    <property type="match status" value="1"/>
</dbReference>
<evidence type="ECO:0000256" key="3">
    <source>
        <dbReference type="RuleBase" id="RU000441"/>
    </source>
</evidence>